<dbReference type="Proteomes" id="UP000216195">
    <property type="component" value="Unassembled WGS sequence"/>
</dbReference>
<evidence type="ECO:0000313" key="2">
    <source>
        <dbReference type="EMBL" id="PAK85420.1"/>
    </source>
</evidence>
<keyword evidence="1" id="KW-1133">Transmembrane helix</keyword>
<gene>
    <name evidence="2" type="ORF">B8W87_06990</name>
</gene>
<evidence type="ECO:0000313" key="3">
    <source>
        <dbReference type="Proteomes" id="UP000216195"/>
    </source>
</evidence>
<dbReference type="EMBL" id="NCWU01000007">
    <property type="protein sequence ID" value="PAK85420.1"/>
    <property type="molecule type" value="Genomic_DNA"/>
</dbReference>
<comment type="caution">
    <text evidence="2">The sequence shown here is derived from an EMBL/GenBank/DDBJ whole genome shotgun (WGS) entry which is preliminary data.</text>
</comment>
<name>A0AAE5KQ66_9MICC</name>
<keyword evidence="1" id="KW-0472">Membrane</keyword>
<sequence length="90" mass="9607">MKYSDDASNEDINDPSVMDRSSARQYLVFGLLLGIPSCVAALLGIVLLIADTKNNLVSSLSMIGVGAFNTALAVLLFLSGYKALKPQEEK</sequence>
<feature type="transmembrane region" description="Helical" evidence="1">
    <location>
        <begin position="26"/>
        <end position="50"/>
    </location>
</feature>
<dbReference type="RefSeq" id="WP_095343633.1">
    <property type="nucleotide sequence ID" value="NZ_CAUTCD010000020.1"/>
</dbReference>
<organism evidence="2 3">
    <name type="scientific">Rothia dentocariosa</name>
    <dbReference type="NCBI Taxonomy" id="2047"/>
    <lineage>
        <taxon>Bacteria</taxon>
        <taxon>Bacillati</taxon>
        <taxon>Actinomycetota</taxon>
        <taxon>Actinomycetes</taxon>
        <taxon>Micrococcales</taxon>
        <taxon>Micrococcaceae</taxon>
        <taxon>Rothia</taxon>
    </lineage>
</organism>
<feature type="transmembrane region" description="Helical" evidence="1">
    <location>
        <begin position="56"/>
        <end position="78"/>
    </location>
</feature>
<protein>
    <submittedName>
        <fullName evidence="2">Uncharacterized protein</fullName>
    </submittedName>
</protein>
<reference evidence="2 3" key="1">
    <citation type="submission" date="2017-04" db="EMBL/GenBank/DDBJ databases">
        <title>Kefir bacterial isolates.</title>
        <authorList>
            <person name="Kim Y."/>
            <person name="Blasche S."/>
            <person name="Patil K.R."/>
        </authorList>
    </citation>
    <scope>NUCLEOTIDE SEQUENCE [LARGE SCALE GENOMIC DNA]</scope>
    <source>
        <strain evidence="2 3">OG2-1</strain>
    </source>
</reference>
<proteinExistence type="predicted"/>
<evidence type="ECO:0000256" key="1">
    <source>
        <dbReference type="SAM" id="Phobius"/>
    </source>
</evidence>
<accession>A0AAE5KQ66</accession>
<keyword evidence="1" id="KW-0812">Transmembrane</keyword>
<dbReference type="AlphaFoldDB" id="A0AAE5KQ66"/>